<accession>A0A1H8BIU6</accession>
<evidence type="ECO:0000313" key="3">
    <source>
        <dbReference type="Proteomes" id="UP000198761"/>
    </source>
</evidence>
<proteinExistence type="predicted"/>
<feature type="signal peptide" evidence="1">
    <location>
        <begin position="1"/>
        <end position="24"/>
    </location>
</feature>
<name>A0A1H8BIU6_9RHOB</name>
<protein>
    <recommendedName>
        <fullName evidence="4">Regulator RcnB of Ni and Co efflux</fullName>
    </recommendedName>
</protein>
<dbReference type="Proteomes" id="UP000198761">
    <property type="component" value="Unassembled WGS sequence"/>
</dbReference>
<sequence length="131" mass="14112">MFKPMIRTGFLAALVLGLAAPVLADGKGNGQDKQPHGNKAVPMHVANPATGACPPGLAKKNPPCIPPGQAKKQYHYEVGDRLEGDYILIRDPYRYGLTDGTYYRLGDYVYQVDSNTLQVLAITGLVSALLN</sequence>
<evidence type="ECO:0000256" key="1">
    <source>
        <dbReference type="SAM" id="SignalP"/>
    </source>
</evidence>
<gene>
    <name evidence="2" type="ORF">SAMN04488103_102171</name>
</gene>
<reference evidence="2 3" key="1">
    <citation type="submission" date="2016-10" db="EMBL/GenBank/DDBJ databases">
        <authorList>
            <person name="de Groot N.N."/>
        </authorList>
    </citation>
    <scope>NUCLEOTIDE SEQUENCE [LARGE SCALE GENOMIC DNA]</scope>
    <source>
        <strain evidence="2 3">DSM 3857</strain>
    </source>
</reference>
<dbReference type="AlphaFoldDB" id="A0A1H8BIU6"/>
<evidence type="ECO:0008006" key="4">
    <source>
        <dbReference type="Google" id="ProtNLM"/>
    </source>
</evidence>
<evidence type="ECO:0000313" key="2">
    <source>
        <dbReference type="EMBL" id="SEM82074.1"/>
    </source>
</evidence>
<keyword evidence="3" id="KW-1185">Reference proteome</keyword>
<feature type="chain" id="PRO_5011783381" description="Regulator RcnB of Ni and Co efflux" evidence="1">
    <location>
        <begin position="25"/>
        <end position="131"/>
    </location>
</feature>
<organism evidence="2 3">
    <name type="scientific">Gemmobacter aquatilis</name>
    <dbReference type="NCBI Taxonomy" id="933059"/>
    <lineage>
        <taxon>Bacteria</taxon>
        <taxon>Pseudomonadati</taxon>
        <taxon>Pseudomonadota</taxon>
        <taxon>Alphaproteobacteria</taxon>
        <taxon>Rhodobacterales</taxon>
        <taxon>Paracoccaceae</taxon>
        <taxon>Gemmobacter</taxon>
    </lineage>
</organism>
<dbReference type="RefSeq" id="WP_245749372.1">
    <property type="nucleotide sequence ID" value="NZ_FOCE01000002.1"/>
</dbReference>
<keyword evidence="1" id="KW-0732">Signal</keyword>
<dbReference type="EMBL" id="FOCE01000002">
    <property type="protein sequence ID" value="SEM82074.1"/>
    <property type="molecule type" value="Genomic_DNA"/>
</dbReference>